<dbReference type="GeneID" id="55994125"/>
<evidence type="ECO:0000313" key="3">
    <source>
        <dbReference type="EMBL" id="QKX59496.1"/>
    </source>
</evidence>
<feature type="region of interest" description="Disordered" evidence="1">
    <location>
        <begin position="752"/>
        <end position="801"/>
    </location>
</feature>
<dbReference type="SUPFAM" id="SSF48065">
    <property type="entry name" value="DBL homology domain (DH-domain)"/>
    <property type="match status" value="1"/>
</dbReference>
<reference evidence="4" key="1">
    <citation type="submission" date="2020-06" db="EMBL/GenBank/DDBJ databases">
        <title>A chromosome-scale genome assembly of Talaromyces rugulosus W13939.</title>
        <authorList>
            <person name="Wang B."/>
            <person name="Guo L."/>
            <person name="Ye K."/>
            <person name="Wang L."/>
        </authorList>
    </citation>
    <scope>NUCLEOTIDE SEQUENCE [LARGE SCALE GENOMIC DNA]</scope>
    <source>
        <strain evidence="4">W13939</strain>
    </source>
</reference>
<dbReference type="PANTHER" id="PTHR12673:SF159">
    <property type="entry name" value="LD03170P"/>
    <property type="match status" value="1"/>
</dbReference>
<dbReference type="OrthoDB" id="8059989at2759"/>
<gene>
    <name evidence="3" type="ORF">TRUGW13939_06630</name>
</gene>
<accession>A0A7H8R0E8</accession>
<dbReference type="AlphaFoldDB" id="A0A7H8R0E8"/>
<feature type="domain" description="DH" evidence="2">
    <location>
        <begin position="181"/>
        <end position="414"/>
    </location>
</feature>
<keyword evidence="4" id="KW-1185">Reference proteome</keyword>
<dbReference type="GO" id="GO:0005085">
    <property type="term" value="F:guanyl-nucleotide exchange factor activity"/>
    <property type="evidence" value="ECO:0007669"/>
    <property type="project" value="InterPro"/>
</dbReference>
<evidence type="ECO:0000256" key="1">
    <source>
        <dbReference type="SAM" id="MobiDB-lite"/>
    </source>
</evidence>
<feature type="region of interest" description="Disordered" evidence="1">
    <location>
        <begin position="1"/>
        <end position="39"/>
    </location>
</feature>
<dbReference type="SMART" id="SM00233">
    <property type="entry name" value="PH"/>
    <property type="match status" value="1"/>
</dbReference>
<dbReference type="Gene3D" id="1.20.900.10">
    <property type="entry name" value="Dbl homology (DH) domain"/>
    <property type="match status" value="1"/>
</dbReference>
<dbReference type="PROSITE" id="PS50010">
    <property type="entry name" value="DH_2"/>
    <property type="match status" value="1"/>
</dbReference>
<dbReference type="InterPro" id="IPR001849">
    <property type="entry name" value="PH_domain"/>
</dbReference>
<name>A0A7H8R0E8_TALRU</name>
<dbReference type="SMART" id="SM00325">
    <property type="entry name" value="RhoGEF"/>
    <property type="match status" value="1"/>
</dbReference>
<organism evidence="3 4">
    <name type="scientific">Talaromyces rugulosus</name>
    <name type="common">Penicillium rugulosum</name>
    <dbReference type="NCBI Taxonomy" id="121627"/>
    <lineage>
        <taxon>Eukaryota</taxon>
        <taxon>Fungi</taxon>
        <taxon>Dikarya</taxon>
        <taxon>Ascomycota</taxon>
        <taxon>Pezizomycotina</taxon>
        <taxon>Eurotiomycetes</taxon>
        <taxon>Eurotiomycetidae</taxon>
        <taxon>Eurotiales</taxon>
        <taxon>Trichocomaceae</taxon>
        <taxon>Talaromyces</taxon>
        <taxon>Talaromyces sect. Islandici</taxon>
    </lineage>
</organism>
<dbReference type="KEGG" id="trg:TRUGW13939_06630"/>
<dbReference type="Gene3D" id="2.30.29.30">
    <property type="entry name" value="Pleckstrin-homology domain (PH domain)/Phosphotyrosine-binding domain (PTB)"/>
    <property type="match status" value="1"/>
</dbReference>
<evidence type="ECO:0000259" key="2">
    <source>
        <dbReference type="PROSITE" id="PS50010"/>
    </source>
</evidence>
<dbReference type="InterPro" id="IPR000219">
    <property type="entry name" value="DH_dom"/>
</dbReference>
<dbReference type="SUPFAM" id="SSF50729">
    <property type="entry name" value="PH domain-like"/>
    <property type="match status" value="1"/>
</dbReference>
<dbReference type="RefSeq" id="XP_035345674.1">
    <property type="nucleotide sequence ID" value="XM_035489781.1"/>
</dbReference>
<dbReference type="GO" id="GO:0005737">
    <property type="term" value="C:cytoplasm"/>
    <property type="evidence" value="ECO:0007669"/>
    <property type="project" value="TreeGrafter"/>
</dbReference>
<dbReference type="Pfam" id="PF00621">
    <property type="entry name" value="RhoGEF"/>
    <property type="match status" value="1"/>
</dbReference>
<evidence type="ECO:0000313" key="4">
    <source>
        <dbReference type="Proteomes" id="UP000509510"/>
    </source>
</evidence>
<sequence>MSVSHGDPLATSSDADQKSESAMGEEPCELLQHVGASPDQTPPLVCPSLLTLSSETDTSVLYPWTRWVESLRSRSRRGPKPSAHVDGWFDGPPAAIVGEGKYPLAPSCPGMESCDQVSGCSSSILGRVKTASISISTSSELKSRTNTLTSNSIVPSRRSVESTRSTLYEMMSHGSRVRAAKRRHILREIYSSEANYVHGLQTLVQILSAYLTMRPAILHDLQRLYDMHDSFKKRLESISPQSAEPNTLSVAHGKPRIIQKIQSRPLLRRNLRRLVNGKQTKDWADPSEALLVAMEIDRLTAGFGLYESFIRTFDVLAEDLTILRQSRPADGFWAEGIEALSKSVDSTQRRKENGKKSLTVDDLMAKPVQRVCKYRLLLGELLKTIPEGEYPLAHSKIKVVLEKNVEAVDKINTVVGNPDLRMRIARTISLHERLEYDISGTVENVYQDLGPLILCGVLHVAYSSPNCVDGQYLACILFSSYIVLAKPRNDTRKLTLIASIYLSDMTVDTLMNGQGVACLDTPFSWKVGFQHNKIRHELILSASSAAEERTWKTEILKASVMPSDELPTLSLEARRFSFLSIPLKKLENDDRSLLLNRTASLRSFSSHAPLRTQQRQIIVKRTHNPVYDNEVRQLQESDLTRSRSVAKSNVNSPTVLLPLRWSRVKLERSIGDIFSHELLPYPGMTLGGADYLQTQSMMRRSIIRGISLRGVFTNRRSASLGKASALSIDSGQEIKNDEREANVDDVSNEMQAAAPTSDEAGLERPQSPVPQPSQSIKRRVVRATSDNVTTRANEKSKPRSLWKRWPSSLSGFSLFNSRSSET</sequence>
<dbReference type="InterPro" id="IPR035899">
    <property type="entry name" value="DBL_dom_sf"/>
</dbReference>
<protein>
    <recommendedName>
        <fullName evidence="2">DH domain-containing protein</fullName>
    </recommendedName>
</protein>
<dbReference type="InterPro" id="IPR051092">
    <property type="entry name" value="FYVE_RhoGEF_PH"/>
</dbReference>
<proteinExistence type="predicted"/>
<dbReference type="InterPro" id="IPR011993">
    <property type="entry name" value="PH-like_dom_sf"/>
</dbReference>
<dbReference type="Proteomes" id="UP000509510">
    <property type="component" value="Chromosome III"/>
</dbReference>
<dbReference type="EMBL" id="CP055900">
    <property type="protein sequence ID" value="QKX59496.1"/>
    <property type="molecule type" value="Genomic_DNA"/>
</dbReference>
<dbReference type="PANTHER" id="PTHR12673">
    <property type="entry name" value="FACIOGENITAL DYSPLASIA PROTEIN"/>
    <property type="match status" value="1"/>
</dbReference>